<sequence>MSVSRRGFLGLVLAATACGSESRPTPTVAAGKAWSFTDDRGRKIDLPARPTRVVAQVSAAATLWDFGVRPMAVFGPHRLEGGAKDPEAGDIDITKVQAIGNAWDEFDVERYIALRPEVLIAGMYLKNELWYVPAKSSAAIEQVAPTIGIQQENKAGDELIRRYEQLAVALGGAAQAQARERFVAAEKALVKAVGPKVLFCAASPDQFWVCDPRRFPDLKYLLSKGLDIVVPDRPDGYFETLSWENVDKYEADAIFLDARAQSMKASEVIAKPTWPKGAQVYPWRAEMRFSHQGYAALLEELAVNLAKVRLS</sequence>
<keyword evidence="3" id="KW-0813">Transport</keyword>
<evidence type="ECO:0000256" key="4">
    <source>
        <dbReference type="ARBA" id="ARBA00022729"/>
    </source>
</evidence>
<evidence type="ECO:0000256" key="3">
    <source>
        <dbReference type="ARBA" id="ARBA00022448"/>
    </source>
</evidence>
<dbReference type="InterPro" id="IPR002491">
    <property type="entry name" value="ABC_transptr_periplasmic_BD"/>
</dbReference>
<proteinExistence type="inferred from homology"/>
<dbReference type="Proteomes" id="UP000579945">
    <property type="component" value="Unassembled WGS sequence"/>
</dbReference>
<keyword evidence="4" id="KW-0732">Signal</keyword>
<dbReference type="InterPro" id="IPR051313">
    <property type="entry name" value="Bact_iron-sidero_bind"/>
</dbReference>
<evidence type="ECO:0000256" key="2">
    <source>
        <dbReference type="ARBA" id="ARBA00008814"/>
    </source>
</evidence>
<comment type="subcellular location">
    <subcellularLocation>
        <location evidence="1">Cell envelope</location>
    </subcellularLocation>
</comment>
<comment type="similarity">
    <text evidence="2">Belongs to the bacterial solute-binding protein 8 family.</text>
</comment>
<dbReference type="PROSITE" id="PS51318">
    <property type="entry name" value="TAT"/>
    <property type="match status" value="1"/>
</dbReference>
<dbReference type="SUPFAM" id="SSF53807">
    <property type="entry name" value="Helical backbone' metal receptor"/>
    <property type="match status" value="1"/>
</dbReference>
<dbReference type="RefSeq" id="WP_183658461.1">
    <property type="nucleotide sequence ID" value="NZ_JACIBV010000001.1"/>
</dbReference>
<dbReference type="Pfam" id="PF01497">
    <property type="entry name" value="Peripla_BP_2"/>
    <property type="match status" value="1"/>
</dbReference>
<dbReference type="PANTHER" id="PTHR30532">
    <property type="entry name" value="IRON III DICITRATE-BINDING PERIPLASMIC PROTEIN"/>
    <property type="match status" value="1"/>
</dbReference>
<reference evidence="6 7" key="1">
    <citation type="submission" date="2020-08" db="EMBL/GenBank/DDBJ databases">
        <title>Sequencing the genomes of 1000 actinobacteria strains.</title>
        <authorList>
            <person name="Klenk H.-P."/>
        </authorList>
    </citation>
    <scope>NUCLEOTIDE SEQUENCE [LARGE SCALE GENOMIC DNA]</scope>
    <source>
        <strain evidence="6 7">DSM 44320</strain>
    </source>
</reference>
<dbReference type="GeneID" id="95393939"/>
<evidence type="ECO:0000259" key="5">
    <source>
        <dbReference type="Pfam" id="PF01497"/>
    </source>
</evidence>
<dbReference type="AlphaFoldDB" id="A0A7W5VH00"/>
<dbReference type="Gene3D" id="3.40.50.1980">
    <property type="entry name" value="Nitrogenase molybdenum iron protein domain"/>
    <property type="match status" value="2"/>
</dbReference>
<gene>
    <name evidence="6" type="ORF">FHR33_007738</name>
</gene>
<dbReference type="EMBL" id="JACIBV010000001">
    <property type="protein sequence ID" value="MBB3731878.1"/>
    <property type="molecule type" value="Genomic_DNA"/>
</dbReference>
<organism evidence="6 7">
    <name type="scientific">Nonomuraea dietziae</name>
    <dbReference type="NCBI Taxonomy" id="65515"/>
    <lineage>
        <taxon>Bacteria</taxon>
        <taxon>Bacillati</taxon>
        <taxon>Actinomycetota</taxon>
        <taxon>Actinomycetes</taxon>
        <taxon>Streptosporangiales</taxon>
        <taxon>Streptosporangiaceae</taxon>
        <taxon>Nonomuraea</taxon>
    </lineage>
</organism>
<evidence type="ECO:0000256" key="1">
    <source>
        <dbReference type="ARBA" id="ARBA00004196"/>
    </source>
</evidence>
<dbReference type="PROSITE" id="PS51257">
    <property type="entry name" value="PROKAR_LIPOPROTEIN"/>
    <property type="match status" value="1"/>
</dbReference>
<protein>
    <submittedName>
        <fullName evidence="6">Iron complex transport system substrate-binding protein</fullName>
    </submittedName>
</protein>
<comment type="caution">
    <text evidence="6">The sequence shown here is derived from an EMBL/GenBank/DDBJ whole genome shotgun (WGS) entry which is preliminary data.</text>
</comment>
<dbReference type="GO" id="GO:0030288">
    <property type="term" value="C:outer membrane-bounded periplasmic space"/>
    <property type="evidence" value="ECO:0007669"/>
    <property type="project" value="TreeGrafter"/>
</dbReference>
<accession>A0A7W5VH00</accession>
<evidence type="ECO:0000313" key="7">
    <source>
        <dbReference type="Proteomes" id="UP000579945"/>
    </source>
</evidence>
<evidence type="ECO:0000313" key="6">
    <source>
        <dbReference type="EMBL" id="MBB3731878.1"/>
    </source>
</evidence>
<dbReference type="PANTHER" id="PTHR30532:SF24">
    <property type="entry name" value="FERRIC ENTEROBACTIN-BINDING PERIPLASMIC PROTEIN FEPB"/>
    <property type="match status" value="1"/>
</dbReference>
<name>A0A7W5VH00_9ACTN</name>
<keyword evidence="7" id="KW-1185">Reference proteome</keyword>
<dbReference type="GO" id="GO:1901678">
    <property type="term" value="P:iron coordination entity transport"/>
    <property type="evidence" value="ECO:0007669"/>
    <property type="project" value="UniProtKB-ARBA"/>
</dbReference>
<dbReference type="InterPro" id="IPR006311">
    <property type="entry name" value="TAT_signal"/>
</dbReference>
<feature type="domain" description="Fe/B12 periplasmic-binding" evidence="5">
    <location>
        <begin position="102"/>
        <end position="274"/>
    </location>
</feature>